<evidence type="ECO:0000256" key="1">
    <source>
        <dbReference type="ARBA" id="ARBA00007768"/>
    </source>
</evidence>
<sequence length="227" mass="24845">MPLLEIACFNTESALIAQEAGADRVELCKEQELGGTTPLLSTFSSLKEALSIPIYVMIRPHGRNFKYSDDEYRDMERDIQLFNQEGAHGFVFGILNETGFVDEERCRGLVLKAEGKPCTFHRAFDSIPGKEMLEQLDLLVEVGFKAVLTSGGGKNAAEGNEMLKKLVATAEGRIDVIVGGGVRSSNLERLRQETNALVFHSSAIVDVGADGIASRDEIELLQRLVNA</sequence>
<dbReference type="AlphaFoldDB" id="A0A2J6RGF4"/>
<dbReference type="STRING" id="1149755.A0A2J6RGF4"/>
<protein>
    <recommendedName>
        <fullName evidence="2">Copper homeostasis protein cutC homolog</fullName>
    </recommendedName>
</protein>
<dbReference type="SUPFAM" id="SSF110395">
    <property type="entry name" value="CutC-like"/>
    <property type="match status" value="1"/>
</dbReference>
<dbReference type="HAMAP" id="MF_00795">
    <property type="entry name" value="CutC"/>
    <property type="match status" value="1"/>
</dbReference>
<dbReference type="EMBL" id="KZ613949">
    <property type="protein sequence ID" value="PMD37586.1"/>
    <property type="molecule type" value="Genomic_DNA"/>
</dbReference>
<evidence type="ECO:0000256" key="2">
    <source>
        <dbReference type="ARBA" id="ARBA00019014"/>
    </source>
</evidence>
<name>A0A2J6RGF4_HYAVF</name>
<proteinExistence type="inferred from homology"/>
<gene>
    <name evidence="3" type="ORF">L207DRAFT_585926</name>
</gene>
<dbReference type="GO" id="GO:0005507">
    <property type="term" value="F:copper ion binding"/>
    <property type="evidence" value="ECO:0007669"/>
    <property type="project" value="TreeGrafter"/>
</dbReference>
<keyword evidence="4" id="KW-1185">Reference proteome</keyword>
<dbReference type="Gene3D" id="3.20.20.380">
    <property type="entry name" value="Copper homeostasis (CutC) domain"/>
    <property type="match status" value="1"/>
</dbReference>
<reference evidence="3 4" key="1">
    <citation type="submission" date="2016-04" db="EMBL/GenBank/DDBJ databases">
        <title>A degradative enzymes factory behind the ericoid mycorrhizal symbiosis.</title>
        <authorList>
            <consortium name="DOE Joint Genome Institute"/>
            <person name="Martino E."/>
            <person name="Morin E."/>
            <person name="Grelet G."/>
            <person name="Kuo A."/>
            <person name="Kohler A."/>
            <person name="Daghino S."/>
            <person name="Barry K."/>
            <person name="Choi C."/>
            <person name="Cichocki N."/>
            <person name="Clum A."/>
            <person name="Copeland A."/>
            <person name="Hainaut M."/>
            <person name="Haridas S."/>
            <person name="Labutti K."/>
            <person name="Lindquist E."/>
            <person name="Lipzen A."/>
            <person name="Khouja H.-R."/>
            <person name="Murat C."/>
            <person name="Ohm R."/>
            <person name="Olson A."/>
            <person name="Spatafora J."/>
            <person name="Veneault-Fourrey C."/>
            <person name="Henrissat B."/>
            <person name="Grigoriev I."/>
            <person name="Martin F."/>
            <person name="Perotto S."/>
        </authorList>
    </citation>
    <scope>NUCLEOTIDE SEQUENCE [LARGE SCALE GENOMIC DNA]</scope>
    <source>
        <strain evidence="3 4">F</strain>
    </source>
</reference>
<dbReference type="OrthoDB" id="7392499at2759"/>
<comment type="similarity">
    <text evidence="1">Belongs to the CutC family.</text>
</comment>
<dbReference type="InterPro" id="IPR036822">
    <property type="entry name" value="CutC-like_dom_sf"/>
</dbReference>
<evidence type="ECO:0000313" key="4">
    <source>
        <dbReference type="Proteomes" id="UP000235786"/>
    </source>
</evidence>
<dbReference type="InterPro" id="IPR005627">
    <property type="entry name" value="CutC-like"/>
</dbReference>
<dbReference type="PANTHER" id="PTHR12598:SF0">
    <property type="entry name" value="COPPER HOMEOSTASIS PROTEIN CUTC HOMOLOG"/>
    <property type="match status" value="1"/>
</dbReference>
<dbReference type="PANTHER" id="PTHR12598">
    <property type="entry name" value="COPPER HOMEOSTASIS PROTEIN CUTC"/>
    <property type="match status" value="1"/>
</dbReference>
<dbReference type="Pfam" id="PF03932">
    <property type="entry name" value="CutC"/>
    <property type="match status" value="1"/>
</dbReference>
<organism evidence="3 4">
    <name type="scientific">Hyaloscypha variabilis (strain UAMH 11265 / GT02V1 / F)</name>
    <name type="common">Meliniomyces variabilis</name>
    <dbReference type="NCBI Taxonomy" id="1149755"/>
    <lineage>
        <taxon>Eukaryota</taxon>
        <taxon>Fungi</taxon>
        <taxon>Dikarya</taxon>
        <taxon>Ascomycota</taxon>
        <taxon>Pezizomycotina</taxon>
        <taxon>Leotiomycetes</taxon>
        <taxon>Helotiales</taxon>
        <taxon>Hyaloscyphaceae</taxon>
        <taxon>Hyaloscypha</taxon>
        <taxon>Hyaloscypha variabilis</taxon>
    </lineage>
</organism>
<dbReference type="Proteomes" id="UP000235786">
    <property type="component" value="Unassembled WGS sequence"/>
</dbReference>
<evidence type="ECO:0000313" key="3">
    <source>
        <dbReference type="EMBL" id="PMD37586.1"/>
    </source>
</evidence>
<accession>A0A2J6RGF4</accession>